<reference evidence="1" key="2">
    <citation type="submission" date="2025-09" db="UniProtKB">
        <authorList>
            <consortium name="EnsemblPlants"/>
        </authorList>
    </citation>
    <scope>IDENTIFICATION</scope>
</reference>
<accession>A0ACD5VAM2</accession>
<evidence type="ECO:0000313" key="2">
    <source>
        <dbReference type="Proteomes" id="UP001732700"/>
    </source>
</evidence>
<name>A0ACD5VAM2_AVESA</name>
<proteinExistence type="predicted"/>
<reference evidence="1" key="1">
    <citation type="submission" date="2021-05" db="EMBL/GenBank/DDBJ databases">
        <authorList>
            <person name="Scholz U."/>
            <person name="Mascher M."/>
            <person name="Fiebig A."/>
        </authorList>
    </citation>
    <scope>NUCLEOTIDE SEQUENCE [LARGE SCALE GENOMIC DNA]</scope>
</reference>
<dbReference type="Proteomes" id="UP001732700">
    <property type="component" value="Chromosome 3A"/>
</dbReference>
<protein>
    <submittedName>
        <fullName evidence="1">Uncharacterized protein</fullName>
    </submittedName>
</protein>
<evidence type="ECO:0000313" key="1">
    <source>
        <dbReference type="EnsemblPlants" id="AVESA.00010b.r2.3AG0404280.1.CDS"/>
    </source>
</evidence>
<organism evidence="1 2">
    <name type="scientific">Avena sativa</name>
    <name type="common">Oat</name>
    <dbReference type="NCBI Taxonomy" id="4498"/>
    <lineage>
        <taxon>Eukaryota</taxon>
        <taxon>Viridiplantae</taxon>
        <taxon>Streptophyta</taxon>
        <taxon>Embryophyta</taxon>
        <taxon>Tracheophyta</taxon>
        <taxon>Spermatophyta</taxon>
        <taxon>Magnoliopsida</taxon>
        <taxon>Liliopsida</taxon>
        <taxon>Poales</taxon>
        <taxon>Poaceae</taxon>
        <taxon>BOP clade</taxon>
        <taxon>Pooideae</taxon>
        <taxon>Poodae</taxon>
        <taxon>Poeae</taxon>
        <taxon>Poeae Chloroplast Group 1 (Aveneae type)</taxon>
        <taxon>Aveninae</taxon>
        <taxon>Avena</taxon>
    </lineage>
</organism>
<sequence length="846" mass="96969">MSTSKIVGFFQASTPLLQRSSIRFSFSDPSKDASADARCCLPVYRTCVRRTRSVSSSSSSSVHVERTFEGQNASLQIMERKTRIQKRLHKPEYLLSPYHTAWVAMVPSYGSPEDPYFPQCIEWIMQNQHDNGSWGINEFDSSANKDILLSTLACIIALKKWNVGSDQISRGLRYMGRNLHSVMDMRISAPTGFNLTFPSLLSLAIGMGLEFPIREADVDDILRLREIELNRLAGEKSSIREAYLRYVAEGSVDLLDWNEVMMYQRKNGSLFNSPSKTAAALIHHYDGKSLEYLQLLLDKFGNADTLQKLGISHHFSSDIKGILDTTYRLWLQGDEEILLDMETCAMAFRILRMNGYDISSDDLSHIAVAPAFENSLQKYLKATKSILELYKASEVILTEHELVLENIGCRSESLLKDILCSSDSTQNMTIFGEVEHALNFPFYTTVEPMDHRRNIEHLDARISMMLQNNYLPPVVNQDLLSLAIEDFSLSQSVYQDELKHLYRWEKENMLDKLQFVRQRLAFCYFAAVSTISHHELSDARIACAKNVVLTIVIDDFFDVGGSQEELENLVALTEMWEDPQEDAFYSEQVKIVYSAIYSTVNKLGAMASVVQNRDDIQCPVEIWQKLIRCMMTEAEWQRRKYVPTIEEYMIPATFSIAVAPMVLPAQYFLGEMLTEYMVRDEEYKEMCRLMSTICRLLNDTRTLERESGEGKLNSVSLLIHRSGGSMSIEEAKNAIQKSVVACRRDLLRLVLREDSVVPRKCKELFWRHSKTAFLFYFQADEFTSPKELVGKMNAVINEPLKLQTNNPSWEWTCQVPKESSYIRPRIFFPGIVKSYSSICTLREDME</sequence>
<keyword evidence="2" id="KW-1185">Reference proteome</keyword>
<dbReference type="EnsemblPlants" id="AVESA.00010b.r2.3AG0404280.1">
    <property type="protein sequence ID" value="AVESA.00010b.r2.3AG0404280.1.CDS"/>
    <property type="gene ID" value="AVESA.00010b.r2.3AG0404280"/>
</dbReference>